<protein>
    <submittedName>
        <fullName evidence="1">(pine wood nematode) hypothetical protein</fullName>
    </submittedName>
</protein>
<keyword evidence="2" id="KW-1185">Reference proteome</keyword>
<dbReference type="EMBL" id="CAJFDI010000003">
    <property type="protein sequence ID" value="CAD5222415.1"/>
    <property type="molecule type" value="Genomic_DNA"/>
</dbReference>
<gene>
    <name evidence="1" type="ORF">BXYJ_LOCUS7383</name>
</gene>
<evidence type="ECO:0000313" key="1">
    <source>
        <dbReference type="EMBL" id="CAD5222415.1"/>
    </source>
</evidence>
<proteinExistence type="predicted"/>
<dbReference type="Proteomes" id="UP000582659">
    <property type="component" value="Unassembled WGS sequence"/>
</dbReference>
<name>A0A7I8WHA8_BURXY</name>
<comment type="caution">
    <text evidence="1">The sequence shown here is derived from an EMBL/GenBank/DDBJ whole genome shotgun (WGS) entry which is preliminary data.</text>
</comment>
<reference evidence="1" key="1">
    <citation type="submission" date="2020-09" db="EMBL/GenBank/DDBJ databases">
        <authorList>
            <person name="Kikuchi T."/>
        </authorList>
    </citation>
    <scope>NUCLEOTIDE SEQUENCE</scope>
    <source>
        <strain evidence="1">Ka4C1</strain>
    </source>
</reference>
<accession>A0A7I8WHA8</accession>
<sequence>MLGRRMHYMRKIHIRPCSATPVIDSWAISGQYCGKTNFLQPHPLTLRPYLDKIVEKIKYILHKMYVILQ</sequence>
<organism evidence="1 2">
    <name type="scientific">Bursaphelenchus xylophilus</name>
    <name type="common">Pinewood nematode worm</name>
    <name type="synonym">Aphelenchoides xylophilus</name>
    <dbReference type="NCBI Taxonomy" id="6326"/>
    <lineage>
        <taxon>Eukaryota</taxon>
        <taxon>Metazoa</taxon>
        <taxon>Ecdysozoa</taxon>
        <taxon>Nematoda</taxon>
        <taxon>Chromadorea</taxon>
        <taxon>Rhabditida</taxon>
        <taxon>Tylenchina</taxon>
        <taxon>Tylenchomorpha</taxon>
        <taxon>Aphelenchoidea</taxon>
        <taxon>Aphelenchoididae</taxon>
        <taxon>Bursaphelenchus</taxon>
    </lineage>
</organism>
<dbReference type="EMBL" id="CAJFCV020000003">
    <property type="protein sequence ID" value="CAG9110170.1"/>
    <property type="molecule type" value="Genomic_DNA"/>
</dbReference>
<evidence type="ECO:0000313" key="2">
    <source>
        <dbReference type="Proteomes" id="UP000659654"/>
    </source>
</evidence>
<dbReference type="AlphaFoldDB" id="A0A7I8WHA8"/>
<dbReference type="Proteomes" id="UP000659654">
    <property type="component" value="Unassembled WGS sequence"/>
</dbReference>